<evidence type="ECO:0000256" key="1">
    <source>
        <dbReference type="SAM" id="Phobius"/>
    </source>
</evidence>
<keyword evidence="1" id="KW-0812">Transmembrane</keyword>
<name>A0ABU5CUN7_9BACI</name>
<dbReference type="Proteomes" id="UP001275315">
    <property type="component" value="Unassembled WGS sequence"/>
</dbReference>
<keyword evidence="3" id="KW-1185">Reference proteome</keyword>
<dbReference type="EMBL" id="JAWDIQ010000003">
    <property type="protein sequence ID" value="MDY0410088.1"/>
    <property type="molecule type" value="Genomic_DNA"/>
</dbReference>
<feature type="transmembrane region" description="Helical" evidence="1">
    <location>
        <begin position="99"/>
        <end position="118"/>
    </location>
</feature>
<evidence type="ECO:0000313" key="3">
    <source>
        <dbReference type="Proteomes" id="UP001275315"/>
    </source>
</evidence>
<accession>A0ABU5CUN7</accession>
<protein>
    <submittedName>
        <fullName evidence="2">Uncharacterized protein</fullName>
    </submittedName>
</protein>
<keyword evidence="1" id="KW-1133">Transmembrane helix</keyword>
<dbReference type="RefSeq" id="WP_320380948.1">
    <property type="nucleotide sequence ID" value="NZ_JAWDIQ010000003.1"/>
</dbReference>
<keyword evidence="1" id="KW-0472">Membrane</keyword>
<feature type="transmembrane region" description="Helical" evidence="1">
    <location>
        <begin position="12"/>
        <end position="31"/>
    </location>
</feature>
<reference evidence="2 3" key="1">
    <citation type="submission" date="2023-10" db="EMBL/GenBank/DDBJ databases">
        <title>Virgibacillus soli CC-YMP-6 genome.</title>
        <authorList>
            <person name="Miliotis G."/>
            <person name="Sengupta P."/>
            <person name="Hameed A."/>
            <person name="Chuvochina M."/>
            <person name="Mcdonagh F."/>
            <person name="Simpson A.C."/>
            <person name="Singh N.K."/>
            <person name="Rekha P.D."/>
            <person name="Raman K."/>
            <person name="Hugenholtz P."/>
            <person name="Venkateswaran K."/>
        </authorList>
    </citation>
    <scope>NUCLEOTIDE SEQUENCE [LARGE SCALE GENOMIC DNA]</scope>
    <source>
        <strain evidence="2 3">CC-YMP-6</strain>
    </source>
</reference>
<proteinExistence type="predicted"/>
<gene>
    <name evidence="2" type="ORF">RWD45_17935</name>
</gene>
<feature type="transmembrane region" description="Helical" evidence="1">
    <location>
        <begin position="38"/>
        <end position="58"/>
    </location>
</feature>
<sequence length="167" mass="19761">MRLYPHEVIEYMIAGGMILFLLIIAAILYWGKKLKFGFYISTVVLIGVITFFIIRPFWIEHQINKKSIALEEYLQAQYPDTTWTISAINFRGNKTQNPYYLLVEFWMTLAISIIIMYIKMGRQSRWAEKVAGPFYLIKSIMNRMRMYPIHKVIAYKTHTSIFVDKSI</sequence>
<organism evidence="2 3">
    <name type="scientific">Paracerasibacillus soli</name>
    <dbReference type="NCBI Taxonomy" id="480284"/>
    <lineage>
        <taxon>Bacteria</taxon>
        <taxon>Bacillati</taxon>
        <taxon>Bacillota</taxon>
        <taxon>Bacilli</taxon>
        <taxon>Bacillales</taxon>
        <taxon>Bacillaceae</taxon>
        <taxon>Paracerasibacillus</taxon>
    </lineage>
</organism>
<evidence type="ECO:0000313" key="2">
    <source>
        <dbReference type="EMBL" id="MDY0410088.1"/>
    </source>
</evidence>
<comment type="caution">
    <text evidence="2">The sequence shown here is derived from an EMBL/GenBank/DDBJ whole genome shotgun (WGS) entry which is preliminary data.</text>
</comment>